<accession>A0A7J6V464</accession>
<protein>
    <submittedName>
        <fullName evidence="3">Mitochondrial editing factor</fullName>
    </submittedName>
</protein>
<dbReference type="AlphaFoldDB" id="A0A7J6V464"/>
<sequence length="125" mass="13640">MIKGHFNTKNPAGALDMYKEMQRLGYSPDHFTFPFVLKACAAIVDVRVGKCVHNREPNATGAQCCSCYSLVLSFFMATVRNKPVIDSSKPLSPQATFRGPYISTGSHDIGPDQGGHCSSPFQVLQ</sequence>
<dbReference type="EMBL" id="JABWDY010039389">
    <property type="protein sequence ID" value="KAF5178945.1"/>
    <property type="molecule type" value="Genomic_DNA"/>
</dbReference>
<dbReference type="PANTHER" id="PTHR36070">
    <property type="entry name" value="OSJNBA0019G23.7 PROTEIN"/>
    <property type="match status" value="1"/>
</dbReference>
<evidence type="ECO:0000313" key="3">
    <source>
        <dbReference type="EMBL" id="KAF5178945.1"/>
    </source>
</evidence>
<organism evidence="3 4">
    <name type="scientific">Thalictrum thalictroides</name>
    <name type="common">Rue-anemone</name>
    <name type="synonym">Anemone thalictroides</name>
    <dbReference type="NCBI Taxonomy" id="46969"/>
    <lineage>
        <taxon>Eukaryota</taxon>
        <taxon>Viridiplantae</taxon>
        <taxon>Streptophyta</taxon>
        <taxon>Embryophyta</taxon>
        <taxon>Tracheophyta</taxon>
        <taxon>Spermatophyta</taxon>
        <taxon>Magnoliopsida</taxon>
        <taxon>Ranunculales</taxon>
        <taxon>Ranunculaceae</taxon>
        <taxon>Thalictroideae</taxon>
        <taxon>Thalictrum</taxon>
    </lineage>
</organism>
<name>A0A7J6V464_THATH</name>
<dbReference type="Proteomes" id="UP000554482">
    <property type="component" value="Unassembled WGS sequence"/>
</dbReference>
<dbReference type="Gene3D" id="1.25.40.10">
    <property type="entry name" value="Tetratricopeptide repeat domain"/>
    <property type="match status" value="1"/>
</dbReference>
<comment type="caution">
    <text evidence="3">The sequence shown here is derived from an EMBL/GenBank/DDBJ whole genome shotgun (WGS) entry which is preliminary data.</text>
</comment>
<feature type="repeat" description="PPR" evidence="2">
    <location>
        <begin position="1"/>
        <end position="28"/>
    </location>
</feature>
<keyword evidence="1" id="KW-0677">Repeat</keyword>
<dbReference type="PANTHER" id="PTHR36070:SF1">
    <property type="entry name" value="OS04G0165500 PROTEIN"/>
    <property type="match status" value="1"/>
</dbReference>
<dbReference type="Pfam" id="PF13041">
    <property type="entry name" value="PPR_2"/>
    <property type="match status" value="1"/>
</dbReference>
<dbReference type="NCBIfam" id="TIGR00756">
    <property type="entry name" value="PPR"/>
    <property type="match status" value="1"/>
</dbReference>
<keyword evidence="4" id="KW-1185">Reference proteome</keyword>
<proteinExistence type="predicted"/>
<evidence type="ECO:0000256" key="2">
    <source>
        <dbReference type="PROSITE-ProRule" id="PRU00708"/>
    </source>
</evidence>
<evidence type="ECO:0000313" key="4">
    <source>
        <dbReference type="Proteomes" id="UP000554482"/>
    </source>
</evidence>
<dbReference type="OrthoDB" id="1911461at2759"/>
<reference evidence="3 4" key="1">
    <citation type="submission" date="2020-06" db="EMBL/GenBank/DDBJ databases">
        <title>Transcriptomic and genomic resources for Thalictrum thalictroides and T. hernandezii: Facilitating candidate gene discovery in an emerging model plant lineage.</title>
        <authorList>
            <person name="Arias T."/>
            <person name="Riano-Pachon D.M."/>
            <person name="Di Stilio V.S."/>
        </authorList>
    </citation>
    <scope>NUCLEOTIDE SEQUENCE [LARGE SCALE GENOMIC DNA]</scope>
    <source>
        <strain evidence="4">cv. WT478/WT964</strain>
        <tissue evidence="3">Leaves</tissue>
    </source>
</reference>
<gene>
    <name evidence="3" type="ORF">FRX31_031471</name>
</gene>
<dbReference type="InterPro" id="IPR002885">
    <property type="entry name" value="PPR_rpt"/>
</dbReference>
<dbReference type="InterPro" id="IPR011990">
    <property type="entry name" value="TPR-like_helical_dom_sf"/>
</dbReference>
<dbReference type="PROSITE" id="PS51375">
    <property type="entry name" value="PPR"/>
    <property type="match status" value="1"/>
</dbReference>
<evidence type="ECO:0000256" key="1">
    <source>
        <dbReference type="ARBA" id="ARBA00022737"/>
    </source>
</evidence>